<evidence type="ECO:0000313" key="2">
    <source>
        <dbReference type="EMBL" id="MBO0613937.1"/>
    </source>
</evidence>
<evidence type="ECO:0000313" key="3">
    <source>
        <dbReference type="EMBL" id="QTX10303.1"/>
    </source>
</evidence>
<dbReference type="EMBL" id="CP072748">
    <property type="protein sequence ID" value="QTX10303.1"/>
    <property type="molecule type" value="Genomic_DNA"/>
</dbReference>
<reference evidence="3" key="2">
    <citation type="submission" date="2021-04" db="EMBL/GenBank/DDBJ databases">
        <title>Complete Genome and methylome analysis of Thiothrix fructosivorans ATCC 49748.</title>
        <authorList>
            <person name="Fomenkov A."/>
            <person name="Sun L."/>
            <person name="Vincze T."/>
            <person name="Grabovich M.Y."/>
            <person name="Roberts R.J."/>
        </authorList>
    </citation>
    <scope>NUCLEOTIDE SEQUENCE</scope>
    <source>
        <strain evidence="3">ATCC 49748</strain>
    </source>
</reference>
<protein>
    <submittedName>
        <fullName evidence="3">Uncharacterized protein</fullName>
    </submittedName>
</protein>
<dbReference type="EMBL" id="JAFMPM010000007">
    <property type="protein sequence ID" value="MBO0613937.1"/>
    <property type="molecule type" value="Genomic_DNA"/>
</dbReference>
<keyword evidence="1" id="KW-1133">Transmembrane helix</keyword>
<keyword evidence="4" id="KW-1185">Reference proteome</keyword>
<evidence type="ECO:0000256" key="1">
    <source>
        <dbReference type="SAM" id="Phobius"/>
    </source>
</evidence>
<dbReference type="AlphaFoldDB" id="A0A8B0SE44"/>
<dbReference type="Proteomes" id="UP000664466">
    <property type="component" value="Unassembled WGS sequence"/>
</dbReference>
<gene>
    <name evidence="3" type="ORF">J1836_017215</name>
    <name evidence="2" type="ORF">J1836_13585</name>
</gene>
<feature type="transmembrane region" description="Helical" evidence="1">
    <location>
        <begin position="314"/>
        <end position="335"/>
    </location>
</feature>
<organism evidence="3">
    <name type="scientific">Thiothrix fructosivorans</name>
    <dbReference type="NCBI Taxonomy" id="111770"/>
    <lineage>
        <taxon>Bacteria</taxon>
        <taxon>Pseudomonadati</taxon>
        <taxon>Pseudomonadota</taxon>
        <taxon>Gammaproteobacteria</taxon>
        <taxon>Thiotrichales</taxon>
        <taxon>Thiotrichaceae</taxon>
        <taxon>Thiothrix</taxon>
    </lineage>
</organism>
<reference evidence="2 4" key="1">
    <citation type="submission" date="2021-03" db="EMBL/GenBank/DDBJ databases">
        <title>Draft genome and methylome analysis of Thiotrix fructosivoruns ATCC 49748.</title>
        <authorList>
            <person name="Fomenkov A."/>
            <person name="Grabovich M.Y."/>
            <person name="Roberts R.J."/>
        </authorList>
    </citation>
    <scope>NUCLEOTIDE SEQUENCE [LARGE SCALE GENOMIC DNA]</scope>
    <source>
        <strain evidence="2 4">ATCC 49748</strain>
    </source>
</reference>
<name>A0A8B0SE44_9GAMM</name>
<sequence length="339" mass="36815">MKFWNWTMLLVSAMLLVGSLKALLDYWQYDELAADVGQMMLHQVSAEQVRQQVQDAIANNNPAEARMYLSLATTFGYALQPAEFESELQRLESPLNTARRNVNDFASGFIDGNATSSAGVAGAFTSDFTVIGDARDLWEQYQLYAKGEPVNELLVTLAGVGVGLTAASVASAGAATPAKAGVSTTKLAARGGRLTPRFQTFLLRQGSEVFDYKSFLLAARAEKSLDGISKAAVRAYNPNATQAIQRTAEQVNNIRKVSSTADVVHLLQYVENADDLVRLEKLSLKYGTQTKAIMKLLGKGAIGTVRILRKSTEWLISLLASFVSFVASLVSFGSIRLKK</sequence>
<dbReference type="RefSeq" id="WP_207251671.1">
    <property type="nucleotide sequence ID" value="NZ_JAFMPM010000007.1"/>
</dbReference>
<accession>A0A8B0SE44</accession>
<proteinExistence type="predicted"/>
<evidence type="ECO:0000313" key="4">
    <source>
        <dbReference type="Proteomes" id="UP000664466"/>
    </source>
</evidence>
<keyword evidence="1" id="KW-0812">Transmembrane</keyword>
<keyword evidence="1" id="KW-0472">Membrane</keyword>